<dbReference type="GO" id="GO:0065002">
    <property type="term" value="P:intracellular protein transmembrane transport"/>
    <property type="evidence" value="ECO:0007669"/>
    <property type="project" value="TreeGrafter"/>
</dbReference>
<keyword evidence="7" id="KW-1185">Reference proteome</keyword>
<feature type="transmembrane region" description="Helical" evidence="5">
    <location>
        <begin position="131"/>
        <end position="163"/>
    </location>
</feature>
<organism evidence="6 7">
    <name type="scientific">Succiniclasticum ruminis DSM 9236</name>
    <dbReference type="NCBI Taxonomy" id="1123323"/>
    <lineage>
        <taxon>Bacteria</taxon>
        <taxon>Bacillati</taxon>
        <taxon>Bacillota</taxon>
        <taxon>Negativicutes</taxon>
        <taxon>Acidaminococcales</taxon>
        <taxon>Acidaminococcaceae</taxon>
        <taxon>Succiniclasticum</taxon>
    </lineage>
</organism>
<dbReference type="PANTHER" id="PTHR30371:SF0">
    <property type="entry name" value="SEC-INDEPENDENT PROTEIN TRANSLOCASE PROTEIN TATC, CHLOROPLASTIC-RELATED"/>
    <property type="match status" value="1"/>
</dbReference>
<dbReference type="PRINTS" id="PR01840">
    <property type="entry name" value="TATCFAMILY"/>
</dbReference>
<keyword evidence="5" id="KW-0653">Protein transport</keyword>
<feature type="transmembrane region" description="Helical" evidence="5">
    <location>
        <begin position="98"/>
        <end position="119"/>
    </location>
</feature>
<protein>
    <recommendedName>
        <fullName evidence="5">Sec-independent protein translocase protein TatC</fullName>
    </recommendedName>
</protein>
<feature type="transmembrane region" description="Helical" evidence="5">
    <location>
        <begin position="215"/>
        <end position="231"/>
    </location>
</feature>
<dbReference type="GO" id="GO:0033281">
    <property type="term" value="C:TAT protein transport complex"/>
    <property type="evidence" value="ECO:0007669"/>
    <property type="project" value="UniProtKB-UniRule"/>
</dbReference>
<sequence length="269" mass="29643">MLKVVKAMSENQQANKFALSGDAMQAAEQEGQGTLKEHFQELRKRLLYCFIVVAVAFFIIATCFAESLVQLISVPVKAKGIEFIYVGLAEALTAQLQVSFIAAMMVSSPFIFYQIWGFIEPALYDNEKKALLVFMGCSVLLFLTGICFGYGVVFLSAITFFVYTGAGIATPMLSISQYVGFMFTFVLSFGIVFEMPIVTYVLCRIGIVTPDQLSAMRKYIILCIFVFAAFLTPPDVLSQVLMALPMIILYEIGIVVAKLTCGKKTTAEA</sequence>
<dbReference type="AlphaFoldDB" id="A0A1I1ZAS3"/>
<dbReference type="Proteomes" id="UP000198896">
    <property type="component" value="Unassembled WGS sequence"/>
</dbReference>
<feature type="transmembrane region" description="Helical" evidence="5">
    <location>
        <begin position="46"/>
        <end position="69"/>
    </location>
</feature>
<dbReference type="InterPro" id="IPR002033">
    <property type="entry name" value="TatC"/>
</dbReference>
<evidence type="ECO:0000256" key="3">
    <source>
        <dbReference type="ARBA" id="ARBA00022989"/>
    </source>
</evidence>
<evidence type="ECO:0000313" key="7">
    <source>
        <dbReference type="Proteomes" id="UP000198896"/>
    </source>
</evidence>
<dbReference type="NCBIfam" id="TIGR00945">
    <property type="entry name" value="tatC"/>
    <property type="match status" value="1"/>
</dbReference>
<evidence type="ECO:0000256" key="2">
    <source>
        <dbReference type="ARBA" id="ARBA00022692"/>
    </source>
</evidence>
<dbReference type="PANTHER" id="PTHR30371">
    <property type="entry name" value="SEC-INDEPENDENT PROTEIN TRANSLOCASE PROTEIN TATC"/>
    <property type="match status" value="1"/>
</dbReference>
<gene>
    <name evidence="5" type="primary">tatC</name>
    <name evidence="6" type="ORF">SAMN05216245_103200</name>
</gene>
<dbReference type="Pfam" id="PF00902">
    <property type="entry name" value="TatC"/>
    <property type="match status" value="1"/>
</dbReference>
<dbReference type="OrthoDB" id="9777044at2"/>
<keyword evidence="3 5" id="KW-1133">Transmembrane helix</keyword>
<dbReference type="STRING" id="1123323.SAMN05216245_103200"/>
<keyword evidence="5" id="KW-0813">Transport</keyword>
<feature type="transmembrane region" description="Helical" evidence="5">
    <location>
        <begin position="175"/>
        <end position="203"/>
    </location>
</feature>
<reference evidence="6 7" key="1">
    <citation type="submission" date="2016-10" db="EMBL/GenBank/DDBJ databases">
        <authorList>
            <person name="de Groot N.N."/>
        </authorList>
    </citation>
    <scope>NUCLEOTIDE SEQUENCE [LARGE SCALE GENOMIC DNA]</scope>
    <source>
        <strain evidence="6 7">DSM 9236</strain>
    </source>
</reference>
<evidence type="ECO:0000313" key="6">
    <source>
        <dbReference type="EMBL" id="SFE28662.1"/>
    </source>
</evidence>
<comment type="subunit">
    <text evidence="5">Forms a complex with TatA.</text>
</comment>
<keyword evidence="2 5" id="KW-0812">Transmembrane</keyword>
<comment type="function">
    <text evidence="5">Part of the twin-arginine translocation (Tat) system that transports large folded proteins containing a characteristic twin-arginine motif in their signal peptide across membranes.</text>
</comment>
<keyword evidence="5" id="KW-1003">Cell membrane</keyword>
<dbReference type="HAMAP" id="MF_00902">
    <property type="entry name" value="TatC"/>
    <property type="match status" value="1"/>
</dbReference>
<evidence type="ECO:0000256" key="1">
    <source>
        <dbReference type="ARBA" id="ARBA00004141"/>
    </source>
</evidence>
<name>A0A1I1ZAS3_9FIRM</name>
<feature type="transmembrane region" description="Helical" evidence="5">
    <location>
        <begin position="237"/>
        <end position="257"/>
    </location>
</feature>
<evidence type="ECO:0000256" key="4">
    <source>
        <dbReference type="ARBA" id="ARBA00023136"/>
    </source>
</evidence>
<dbReference type="EMBL" id="FONL01000003">
    <property type="protein sequence ID" value="SFE28662.1"/>
    <property type="molecule type" value="Genomic_DNA"/>
</dbReference>
<comment type="similarity">
    <text evidence="5">Belongs to the TatC family.</text>
</comment>
<dbReference type="GO" id="GO:0009977">
    <property type="term" value="F:proton motive force dependent protein transmembrane transporter activity"/>
    <property type="evidence" value="ECO:0007669"/>
    <property type="project" value="TreeGrafter"/>
</dbReference>
<keyword evidence="5" id="KW-0811">Translocation</keyword>
<keyword evidence="4 5" id="KW-0472">Membrane</keyword>
<evidence type="ECO:0000256" key="5">
    <source>
        <dbReference type="HAMAP-Rule" id="MF_00902"/>
    </source>
</evidence>
<accession>A0A1I1ZAS3</accession>
<comment type="subcellular location">
    <subcellularLocation>
        <location evidence="5">Cell membrane</location>
        <topology evidence="5">Multi-pass membrane protein</topology>
    </subcellularLocation>
    <subcellularLocation>
        <location evidence="1">Membrane</location>
        <topology evidence="1">Multi-pass membrane protein</topology>
    </subcellularLocation>
</comment>
<proteinExistence type="inferred from homology"/>
<dbReference type="GO" id="GO:0043953">
    <property type="term" value="P:protein transport by the Tat complex"/>
    <property type="evidence" value="ECO:0007669"/>
    <property type="project" value="UniProtKB-UniRule"/>
</dbReference>